<proteinExistence type="predicted"/>
<dbReference type="RefSeq" id="WP_068142515.1">
    <property type="nucleotide sequence ID" value="NZ_CP042914.1"/>
</dbReference>
<keyword evidence="3" id="KW-1185">Reference proteome</keyword>
<evidence type="ECO:0000256" key="1">
    <source>
        <dbReference type="SAM" id="SignalP"/>
    </source>
</evidence>
<gene>
    <name evidence="2" type="ORF">UC8_21820</name>
</gene>
<feature type="chain" id="PRO_5023060508" evidence="1">
    <location>
        <begin position="23"/>
        <end position="177"/>
    </location>
</feature>
<keyword evidence="1" id="KW-0732">Signal</keyword>
<evidence type="ECO:0000313" key="2">
    <source>
        <dbReference type="EMBL" id="QEG40176.1"/>
    </source>
</evidence>
<dbReference type="KEGG" id="rul:UC8_21820"/>
<name>A0A5B9QSY3_9BACT</name>
<organism evidence="2 3">
    <name type="scientific">Roseimaritima ulvae</name>
    <dbReference type="NCBI Taxonomy" id="980254"/>
    <lineage>
        <taxon>Bacteria</taxon>
        <taxon>Pseudomonadati</taxon>
        <taxon>Planctomycetota</taxon>
        <taxon>Planctomycetia</taxon>
        <taxon>Pirellulales</taxon>
        <taxon>Pirellulaceae</taxon>
        <taxon>Roseimaritima</taxon>
    </lineage>
</organism>
<feature type="signal peptide" evidence="1">
    <location>
        <begin position="1"/>
        <end position="22"/>
    </location>
</feature>
<protein>
    <submittedName>
        <fullName evidence="2">Uncharacterized protein</fullName>
    </submittedName>
</protein>
<dbReference type="EMBL" id="CP042914">
    <property type="protein sequence ID" value="QEG40176.1"/>
    <property type="molecule type" value="Genomic_DNA"/>
</dbReference>
<evidence type="ECO:0000313" key="3">
    <source>
        <dbReference type="Proteomes" id="UP000325286"/>
    </source>
</evidence>
<sequence length="177" mass="18553" precursor="true">MRNIKTLPVVLALMVGIPTLVALRTSDADETTPSSNHFRVTVTSVIGNGDSVVKQIRIEAKPGSHAKITSDKKGGGGLSALAGSVDNGPGKGVITVTVLADHVEWKAGDVNALKFLMSIEGNGSKALMSDTGPMVADKRLSDLFAVSLKSGTYDCDTEIPILRFNDKTFSLTVTAQP</sequence>
<dbReference type="AlphaFoldDB" id="A0A5B9QSY3"/>
<reference evidence="2 3" key="1">
    <citation type="submission" date="2019-08" db="EMBL/GenBank/DDBJ databases">
        <title>Deep-cultivation of Planctomycetes and their phenomic and genomic characterization uncovers novel biology.</title>
        <authorList>
            <person name="Wiegand S."/>
            <person name="Jogler M."/>
            <person name="Boedeker C."/>
            <person name="Pinto D."/>
            <person name="Vollmers J."/>
            <person name="Rivas-Marin E."/>
            <person name="Kohn T."/>
            <person name="Peeters S.H."/>
            <person name="Heuer A."/>
            <person name="Rast P."/>
            <person name="Oberbeckmann S."/>
            <person name="Bunk B."/>
            <person name="Jeske O."/>
            <person name="Meyerdierks A."/>
            <person name="Storesund J.E."/>
            <person name="Kallscheuer N."/>
            <person name="Luecker S."/>
            <person name="Lage O.M."/>
            <person name="Pohl T."/>
            <person name="Merkel B.J."/>
            <person name="Hornburger P."/>
            <person name="Mueller R.-W."/>
            <person name="Bruemmer F."/>
            <person name="Labrenz M."/>
            <person name="Spormann A.M."/>
            <person name="Op den Camp H."/>
            <person name="Overmann J."/>
            <person name="Amann R."/>
            <person name="Jetten M.S.M."/>
            <person name="Mascher T."/>
            <person name="Medema M.H."/>
            <person name="Devos D.P."/>
            <person name="Kaster A.-K."/>
            <person name="Ovreas L."/>
            <person name="Rohde M."/>
            <person name="Galperin M.Y."/>
            <person name="Jogler C."/>
        </authorList>
    </citation>
    <scope>NUCLEOTIDE SEQUENCE [LARGE SCALE GENOMIC DNA]</scope>
    <source>
        <strain evidence="2 3">UC8</strain>
    </source>
</reference>
<dbReference type="Proteomes" id="UP000325286">
    <property type="component" value="Chromosome"/>
</dbReference>
<accession>A0A5B9QSY3</accession>